<feature type="compositionally biased region" description="Polar residues" evidence="1">
    <location>
        <begin position="916"/>
        <end position="926"/>
    </location>
</feature>
<evidence type="ECO:0000313" key="3">
    <source>
        <dbReference type="EMBL" id="OQV12024.1"/>
    </source>
</evidence>
<feature type="region of interest" description="Disordered" evidence="1">
    <location>
        <begin position="897"/>
        <end position="926"/>
    </location>
</feature>
<feature type="compositionally biased region" description="Acidic residues" evidence="1">
    <location>
        <begin position="472"/>
        <end position="485"/>
    </location>
</feature>
<dbReference type="Gene3D" id="3.40.525.10">
    <property type="entry name" value="CRAL-TRIO lipid binding domain"/>
    <property type="match status" value="1"/>
</dbReference>
<dbReference type="Pfam" id="PF13716">
    <property type="entry name" value="CRAL_TRIO_2"/>
    <property type="match status" value="1"/>
</dbReference>
<dbReference type="InterPro" id="IPR036865">
    <property type="entry name" value="CRAL-TRIO_dom_sf"/>
</dbReference>
<dbReference type="EMBL" id="MTYJ01000155">
    <property type="protein sequence ID" value="OQV12024.1"/>
    <property type="molecule type" value="Genomic_DNA"/>
</dbReference>
<feature type="region of interest" description="Disordered" evidence="1">
    <location>
        <begin position="639"/>
        <end position="670"/>
    </location>
</feature>
<reference evidence="4" key="1">
    <citation type="submission" date="2017-01" db="EMBL/GenBank/DDBJ databases">
        <title>Comparative genomics of anhydrobiosis in the tardigrade Hypsibius dujardini.</title>
        <authorList>
            <person name="Yoshida Y."/>
            <person name="Koutsovoulos G."/>
            <person name="Laetsch D."/>
            <person name="Stevens L."/>
            <person name="Kumar S."/>
            <person name="Horikawa D."/>
            <person name="Ishino K."/>
            <person name="Komine S."/>
            <person name="Tomita M."/>
            <person name="Blaxter M."/>
            <person name="Arakawa K."/>
        </authorList>
    </citation>
    <scope>NUCLEOTIDE SEQUENCE [LARGE SCALE GENOMIC DNA]</scope>
    <source>
        <strain evidence="4">Z151</strain>
    </source>
</reference>
<feature type="region of interest" description="Disordered" evidence="1">
    <location>
        <begin position="1361"/>
        <end position="1385"/>
    </location>
</feature>
<evidence type="ECO:0000259" key="2">
    <source>
        <dbReference type="Pfam" id="PF13716"/>
    </source>
</evidence>
<feature type="compositionally biased region" description="Polar residues" evidence="1">
    <location>
        <begin position="139"/>
        <end position="156"/>
    </location>
</feature>
<feature type="compositionally biased region" description="Low complexity" evidence="1">
    <location>
        <begin position="486"/>
        <end position="500"/>
    </location>
</feature>
<keyword evidence="4" id="KW-1185">Reference proteome</keyword>
<feature type="region of interest" description="Disordered" evidence="1">
    <location>
        <begin position="1"/>
        <end position="39"/>
    </location>
</feature>
<feature type="compositionally biased region" description="Acidic residues" evidence="1">
    <location>
        <begin position="757"/>
        <end position="786"/>
    </location>
</feature>
<dbReference type="Proteomes" id="UP000192578">
    <property type="component" value="Unassembled WGS sequence"/>
</dbReference>
<feature type="compositionally biased region" description="Basic and acidic residues" evidence="1">
    <location>
        <begin position="501"/>
        <end position="512"/>
    </location>
</feature>
<feature type="region of interest" description="Disordered" evidence="1">
    <location>
        <begin position="1020"/>
        <end position="1046"/>
    </location>
</feature>
<evidence type="ECO:0000313" key="4">
    <source>
        <dbReference type="Proteomes" id="UP000192578"/>
    </source>
</evidence>
<organism evidence="3 4">
    <name type="scientific">Hypsibius exemplaris</name>
    <name type="common">Freshwater tardigrade</name>
    <dbReference type="NCBI Taxonomy" id="2072580"/>
    <lineage>
        <taxon>Eukaryota</taxon>
        <taxon>Metazoa</taxon>
        <taxon>Ecdysozoa</taxon>
        <taxon>Tardigrada</taxon>
        <taxon>Eutardigrada</taxon>
        <taxon>Parachela</taxon>
        <taxon>Hypsibioidea</taxon>
        <taxon>Hypsibiidae</taxon>
        <taxon>Hypsibius</taxon>
    </lineage>
</organism>
<feature type="region of interest" description="Disordered" evidence="1">
    <location>
        <begin position="733"/>
        <end position="792"/>
    </location>
</feature>
<feature type="region of interest" description="Disordered" evidence="1">
    <location>
        <begin position="139"/>
        <end position="161"/>
    </location>
</feature>
<feature type="compositionally biased region" description="Polar residues" evidence="1">
    <location>
        <begin position="325"/>
        <end position="339"/>
    </location>
</feature>
<proteinExistence type="predicted"/>
<feature type="domain" description="CRAL-TRIO" evidence="2">
    <location>
        <begin position="1714"/>
        <end position="1850"/>
    </location>
</feature>
<feature type="region of interest" description="Disordered" evidence="1">
    <location>
        <begin position="318"/>
        <end position="343"/>
    </location>
</feature>
<dbReference type="InterPro" id="IPR001251">
    <property type="entry name" value="CRAL-TRIO_dom"/>
</dbReference>
<evidence type="ECO:0000256" key="1">
    <source>
        <dbReference type="SAM" id="MobiDB-lite"/>
    </source>
</evidence>
<accession>A0A1W0W9Y4</accession>
<protein>
    <submittedName>
        <fullName evidence="3">BCL2/adenovirus E1B 19 kDa protein-interacting protein 2</fullName>
    </submittedName>
</protein>
<comment type="caution">
    <text evidence="3">The sequence shown here is derived from an EMBL/GenBank/DDBJ whole genome shotgun (WGS) entry which is preliminary data.</text>
</comment>
<feature type="compositionally biased region" description="Low complexity" evidence="1">
    <location>
        <begin position="437"/>
        <end position="471"/>
    </location>
</feature>
<name>A0A1W0W9Y4_HYPEX</name>
<sequence length="1873" mass="207603">MYPDSDQDPVPNPYRYPETFRASADIFTDPDQGTSRGTHYYALYDGSKADQADQGRRTRHGGPGADVFIVSDLSLRTLQPECQHSHAGLPSPLGDIPCSPPPARPQCGAKGHAEGSALVSYAHSSLLAGQQDIIDANDSKTSTIKSNQNSPTNEGSDFSRRHSICETYEEIKKIQRPWDLFTPSNTVTDADAQNESPVSDSAKSAQELVLNEIPNLQVVEPFPANSTRPLIGRTEWSFDNFVENAFPELSLASAPNISIYGSSLSYQDFISELQRENAQRDSAKIDDSPVPSSPYPREAFVQFLDNLKLNGKVTPSLMHHESDSVDTSSDEPTINSNTNERQDRVLEKANFELSMRGVAPKDVHDQLFNLFPETPHQNYKELTDALEARTDFVRVFAEKSPVTSLESAESFQRDQQYCHYGTMDSSDGTTDSRDGTTDSSDGTTDSGDGTTDSGDGTTDSGDGTTDSSDGTTDSDDGTTDSDDGTTDSSDGTTDSSVSTTRTEHQIPREIEHEFSSQDLAWDWDANPNNESTEFTELTGNVRTGLREGVTKLTDILISQSAESFQWSRVNDTTKQAVVSGDENSDQNFDSEFLQYTMVKRTPYGLTGTPDDVPTSFLDQSLVKREPYLMTLESDTRRRLTIYPSTDANKVSLPDQDEPQENTEEKSAKNNAGASIWSSVATAVANTVSSLVTIKRLDKCEDFEQDKPAEGGGSFPTLTLRDGDNQMRMHRHEIQHSDNWTVGPADESALEQGSADGDTTDGDATDGDATDGDTTDGDTIDGEQLEDDTVKPGKNFWSSQTILPVYEDHTPDEAEIYTRVLMYGVEVAAEPEDGQVEFPRESLDAGTNTEGGWDGSVDNAQLRMVESVEAQERENVYMSQNQVRKRDAEAEADATLQEPYVATAESSEVFQREQPPNLRQQTSSSSDIDGEFPYDTLPQDNPDATVGWDISAGRRIVYTVESAEQLHRDEHHAWTIVELGLDEDELSEKEPSLLESTESDLRIAMHLQTIVWIKEAGDFAAPREQSGESGNGLPEAKQQQQQLGHELHTAESAEELHRAASYTQLLTQCGVSPDLADLGELELAEAEQRSVMYATLSRDAVSKENVDYRYDTLSPKEFEELLPGSRGKDSFADIREVPVCTVESAEVFQRTLEAVAQDTLEAVAQGTLEAVAQCTLEAVEQDTLEAVAPDTLEVVAQCTLEAVAQDTLEAVAQGTLEAVAPESDPQFIYEDVDANFESKQKAHRGILQRAKELFSHKHDMVKEEEVLCTVESAEGFQRLQMSLFMMDEMYVDEFDYRGQYDFLQTSPFTAGPGHAPPFLYTFPPLRTEAAVKRSWYDDSSTQRTVESAENLDREQFFTRHFNRVESQDSIADPSSRPSATESAEHQARLCTQQNRNAGDQIELASERLSETASEEFTLPDTESTDCLARQQTFRPDGEGPENSLVKHSESVLSAAEDETPEDAETALREVMYRNSVINVADLDGAVEEDHCTEVKDKGSKTLRGWIRRLVKRHFVGSHERTENVLRMGGEETVASDVTITYHTEEDLQAKGMDLRYSQANTSLSSVADSSSGTIRHEFHHSGFGSSFERMTESTASDMMKVTLHAHRNSDFNEWGPSVMDSRLSRPLGARCTYGLNATDSGLILDDAQSTHFQHQQSHSGDSPLTASFLGEYFEEPDFWGGSSWEAGKQVIDRDAIRPYEGVIEYGGAYEKDASIVLLWACHLPSRNAKNYRFLMEHLFRHVSKVLNILAQENFKIVYFSHGNEPPATWLHDCLTLADNVPGKNLQELFIVHPEDWTNPQVPAKGRSNLSETFRHKIRLAKSLDELWRGLRLPPGAKEFITIPPVVSAYDQEFAARQIYLAAFSHLLSGSHSFQ</sequence>
<feature type="region of interest" description="Disordered" evidence="1">
    <location>
        <begin position="419"/>
        <end position="512"/>
    </location>
</feature>
<dbReference type="OrthoDB" id="10068505at2759"/>
<gene>
    <name evidence="3" type="ORF">BV898_13674</name>
</gene>